<keyword evidence="2" id="KW-1185">Reference proteome</keyword>
<evidence type="ECO:0000313" key="2">
    <source>
        <dbReference type="Proteomes" id="UP000659047"/>
    </source>
</evidence>
<protein>
    <submittedName>
        <fullName evidence="1">Uncharacterized protein</fullName>
    </submittedName>
</protein>
<gene>
    <name evidence="1" type="ORF">JJB97_06995</name>
</gene>
<dbReference type="Proteomes" id="UP000659047">
    <property type="component" value="Unassembled WGS sequence"/>
</dbReference>
<accession>A0A8K0V461</accession>
<evidence type="ECO:0000313" key="1">
    <source>
        <dbReference type="EMBL" id="MBK4715078.1"/>
    </source>
</evidence>
<reference evidence="1" key="1">
    <citation type="submission" date="2021-01" db="EMBL/GenBank/DDBJ databases">
        <title>Intestinitalea alba gen. nov., sp. nov., a novel genus of the family Enterobacteriaceae, isolated from the gut of the plastic-eating mealworm Tenebrio molitor L.</title>
        <authorList>
            <person name="Yang Y."/>
        </authorList>
    </citation>
    <scope>NUCLEOTIDE SEQUENCE</scope>
    <source>
        <strain evidence="1">BIT-L3</strain>
    </source>
</reference>
<comment type="caution">
    <text evidence="1">The sequence shown here is derived from an EMBL/GenBank/DDBJ whole genome shotgun (WGS) entry which is preliminary data.</text>
</comment>
<sequence>MALASLTAWATCGWILAGIKPVASAELSRVWQAKRDQCLAFNDRELLQGAGKASKKLADEKAQAQQGQFAR</sequence>
<dbReference type="EMBL" id="JAEPBH010000014">
    <property type="protein sequence ID" value="MBK4715078.1"/>
    <property type="molecule type" value="Genomic_DNA"/>
</dbReference>
<name>A0A8K0V461_9ENTR</name>
<proteinExistence type="predicted"/>
<organism evidence="1 2">
    <name type="scientific">Tenebrionibacter intestinalis</name>
    <dbReference type="NCBI Taxonomy" id="2799638"/>
    <lineage>
        <taxon>Bacteria</taxon>
        <taxon>Pseudomonadati</taxon>
        <taxon>Pseudomonadota</taxon>
        <taxon>Gammaproteobacteria</taxon>
        <taxon>Enterobacterales</taxon>
        <taxon>Enterobacteriaceae</taxon>
        <taxon>Tenebrionibacter/Tenebrionicola group</taxon>
        <taxon>Tenebrionibacter</taxon>
    </lineage>
</organism>
<dbReference type="AlphaFoldDB" id="A0A8K0V461"/>
<dbReference type="RefSeq" id="WP_238713298.1">
    <property type="nucleotide sequence ID" value="NZ_JAEPBH010000014.1"/>
</dbReference>